<dbReference type="EMBL" id="JACEIQ010000015">
    <property type="protein sequence ID" value="MBA4495421.1"/>
    <property type="molecule type" value="Genomic_DNA"/>
</dbReference>
<name>A0A7W2A8A8_9BACL</name>
<dbReference type="Pfam" id="PF14276">
    <property type="entry name" value="DUF4363"/>
    <property type="match status" value="1"/>
</dbReference>
<dbReference type="InterPro" id="IPR025373">
    <property type="entry name" value="DUF4363"/>
</dbReference>
<proteinExistence type="predicted"/>
<sequence>MSKVLKPSKSILYCLLLSIFLLGAWAPQTVQIKEEPLLKKIAQIESFIDQQRWDQAQTEVNRLEHLYKKEKWKLQLFGDQMKYERIRQEMAQLKIALEEKDQTEAKIKLATIRSILTITGQVDKINGKMT</sequence>
<evidence type="ECO:0000313" key="3">
    <source>
        <dbReference type="Proteomes" id="UP000535491"/>
    </source>
</evidence>
<feature type="coiled-coil region" evidence="1">
    <location>
        <begin position="83"/>
        <end position="113"/>
    </location>
</feature>
<reference evidence="2 3" key="1">
    <citation type="submission" date="2020-07" db="EMBL/GenBank/DDBJ databases">
        <authorList>
            <person name="Feng H."/>
        </authorList>
    </citation>
    <scope>NUCLEOTIDE SEQUENCE [LARGE SCALE GENOMIC DNA]</scope>
    <source>
        <strain evidence="3">s-10</strain>
    </source>
</reference>
<comment type="caution">
    <text evidence="2">The sequence shown here is derived from an EMBL/GenBank/DDBJ whole genome shotgun (WGS) entry which is preliminary data.</text>
</comment>
<evidence type="ECO:0000313" key="2">
    <source>
        <dbReference type="EMBL" id="MBA4495421.1"/>
    </source>
</evidence>
<keyword evidence="1" id="KW-0175">Coiled coil</keyword>
<dbReference type="AlphaFoldDB" id="A0A7W2A8A8"/>
<protein>
    <submittedName>
        <fullName evidence="2">DUF4363 family protein</fullName>
    </submittedName>
</protein>
<keyword evidence="3" id="KW-1185">Reference proteome</keyword>
<accession>A0A7W2A8A8</accession>
<evidence type="ECO:0000256" key="1">
    <source>
        <dbReference type="SAM" id="Coils"/>
    </source>
</evidence>
<organism evidence="2 3">
    <name type="scientific">Paenactinomyces guangxiensis</name>
    <dbReference type="NCBI Taxonomy" id="1490290"/>
    <lineage>
        <taxon>Bacteria</taxon>
        <taxon>Bacillati</taxon>
        <taxon>Bacillota</taxon>
        <taxon>Bacilli</taxon>
        <taxon>Bacillales</taxon>
        <taxon>Thermoactinomycetaceae</taxon>
        <taxon>Paenactinomyces</taxon>
    </lineage>
</organism>
<dbReference type="RefSeq" id="WP_181752850.1">
    <property type="nucleotide sequence ID" value="NZ_JACEIQ010000015.1"/>
</dbReference>
<dbReference type="Proteomes" id="UP000535491">
    <property type="component" value="Unassembled WGS sequence"/>
</dbReference>
<gene>
    <name evidence="2" type="ORF">H1191_14025</name>
</gene>